<feature type="transmembrane region" description="Helical" evidence="1">
    <location>
        <begin position="15"/>
        <end position="41"/>
    </location>
</feature>
<dbReference type="EMBL" id="GL945479">
    <property type="protein sequence ID" value="EGN99703.1"/>
    <property type="molecule type" value="Genomic_DNA"/>
</dbReference>
<dbReference type="InParanoid" id="F8PUT9"/>
<proteinExistence type="predicted"/>
<gene>
    <name evidence="2" type="ORF">SERLA73DRAFT_179853</name>
</gene>
<keyword evidence="1" id="KW-0472">Membrane</keyword>
<name>F8PUT9_SERL3</name>
<dbReference type="Proteomes" id="UP000008063">
    <property type="component" value="Unassembled WGS sequence"/>
</dbReference>
<evidence type="ECO:0000313" key="2">
    <source>
        <dbReference type="EMBL" id="EGN99703.1"/>
    </source>
</evidence>
<keyword evidence="1" id="KW-0812">Transmembrane</keyword>
<accession>F8PUT9</accession>
<dbReference type="AlphaFoldDB" id="F8PUT9"/>
<evidence type="ECO:0000313" key="3">
    <source>
        <dbReference type="Proteomes" id="UP000008063"/>
    </source>
</evidence>
<dbReference type="HOGENOM" id="CLU_1631113_0_0_1"/>
<protein>
    <submittedName>
        <fullName evidence="2">Uncharacterized protein</fullName>
    </submittedName>
</protein>
<keyword evidence="1" id="KW-1133">Transmembrane helix</keyword>
<sequence length="166" mass="19131">MGPFLSFLFSPDGHFWIPILVHLFVTSTLLLLILFAPSPFLMSPLPIRFHRQSIDYHVPLLISAKPRRPVQIGQQVYLHDINLPSHTIKTSVTRLAWLERGWVVFELEKVHPLASPMFIAVPFTWNSIPDFFSKSQVHYSATCDPVWSQYFPLLPLLSAVIVTRHF</sequence>
<evidence type="ECO:0000256" key="1">
    <source>
        <dbReference type="SAM" id="Phobius"/>
    </source>
</evidence>
<reference evidence="3" key="1">
    <citation type="journal article" date="2011" name="Science">
        <title>The plant cell wall-decomposing machinery underlies the functional diversity of forest fungi.</title>
        <authorList>
            <person name="Eastwood D.C."/>
            <person name="Floudas D."/>
            <person name="Binder M."/>
            <person name="Majcherczyk A."/>
            <person name="Schneider P."/>
            <person name="Aerts A."/>
            <person name="Asiegbu F.O."/>
            <person name="Baker S.E."/>
            <person name="Barry K."/>
            <person name="Bendiksby M."/>
            <person name="Blumentritt M."/>
            <person name="Coutinho P.M."/>
            <person name="Cullen D."/>
            <person name="de Vries R.P."/>
            <person name="Gathman A."/>
            <person name="Goodell B."/>
            <person name="Henrissat B."/>
            <person name="Ihrmark K."/>
            <person name="Kauserud H."/>
            <person name="Kohler A."/>
            <person name="LaButti K."/>
            <person name="Lapidus A."/>
            <person name="Lavin J.L."/>
            <person name="Lee Y.-H."/>
            <person name="Lindquist E."/>
            <person name="Lilly W."/>
            <person name="Lucas S."/>
            <person name="Morin E."/>
            <person name="Murat C."/>
            <person name="Oguiza J.A."/>
            <person name="Park J."/>
            <person name="Pisabarro A.G."/>
            <person name="Riley R."/>
            <person name="Rosling A."/>
            <person name="Salamov A."/>
            <person name="Schmidt O."/>
            <person name="Schmutz J."/>
            <person name="Skrede I."/>
            <person name="Stenlid J."/>
            <person name="Wiebenga A."/>
            <person name="Xie X."/>
            <person name="Kuees U."/>
            <person name="Hibbett D.S."/>
            <person name="Hoffmeister D."/>
            <person name="Hoegberg N."/>
            <person name="Martin F."/>
            <person name="Grigoriev I.V."/>
            <person name="Watkinson S.C."/>
        </authorList>
    </citation>
    <scope>NUCLEOTIDE SEQUENCE [LARGE SCALE GENOMIC DNA]</scope>
    <source>
        <strain evidence="3">strain S7.3</strain>
    </source>
</reference>
<organism evidence="3">
    <name type="scientific">Serpula lacrymans var. lacrymans (strain S7.3)</name>
    <name type="common">Dry rot fungus</name>
    <dbReference type="NCBI Taxonomy" id="936435"/>
    <lineage>
        <taxon>Eukaryota</taxon>
        <taxon>Fungi</taxon>
        <taxon>Dikarya</taxon>
        <taxon>Basidiomycota</taxon>
        <taxon>Agaricomycotina</taxon>
        <taxon>Agaricomycetes</taxon>
        <taxon>Agaricomycetidae</taxon>
        <taxon>Boletales</taxon>
        <taxon>Coniophorineae</taxon>
        <taxon>Serpulaceae</taxon>
        <taxon>Serpula</taxon>
    </lineage>
</organism>
<keyword evidence="3" id="KW-1185">Reference proteome</keyword>